<reference evidence="18" key="3">
    <citation type="submission" date="2025-09" db="UniProtKB">
        <authorList>
            <consortium name="Ensembl"/>
        </authorList>
    </citation>
    <scope>IDENTIFICATION</scope>
</reference>
<keyword evidence="9 15" id="KW-0378">Hydrolase</keyword>
<accession>F7FIB9</accession>
<dbReference type="InterPro" id="IPR006166">
    <property type="entry name" value="ERCC4_domain"/>
</dbReference>
<evidence type="ECO:0000256" key="6">
    <source>
        <dbReference type="ARBA" id="ARBA00022723"/>
    </source>
</evidence>
<dbReference type="Gene3D" id="1.10.10.10">
    <property type="entry name" value="Winged helix-like DNA-binding domain superfamily/Winged helix DNA-binding domain"/>
    <property type="match status" value="1"/>
</dbReference>
<keyword evidence="10 15" id="KW-0460">Magnesium</keyword>
<dbReference type="GO" id="GO:0046872">
    <property type="term" value="F:metal ion binding"/>
    <property type="evidence" value="ECO:0007669"/>
    <property type="project" value="UniProtKB-UniRule"/>
</dbReference>
<evidence type="ECO:0000256" key="2">
    <source>
        <dbReference type="ARBA" id="ARBA00004604"/>
    </source>
</evidence>
<dbReference type="GO" id="GO:0033687">
    <property type="term" value="P:osteoblast proliferation"/>
    <property type="evidence" value="ECO:0007669"/>
    <property type="project" value="Ensembl"/>
</dbReference>
<dbReference type="GO" id="GO:0043596">
    <property type="term" value="C:nuclear replication fork"/>
    <property type="evidence" value="ECO:0007669"/>
    <property type="project" value="Ensembl"/>
</dbReference>
<dbReference type="FunFam" id="3.40.50.10130:FF:000003">
    <property type="entry name" value="Crossover junction endonuclease MUS81"/>
    <property type="match status" value="1"/>
</dbReference>
<dbReference type="eggNOG" id="KOG2379">
    <property type="taxonomic scope" value="Eukaryota"/>
</dbReference>
<dbReference type="CDD" id="cd20074">
    <property type="entry name" value="XPF_nuclease_Mus81"/>
    <property type="match status" value="1"/>
</dbReference>
<dbReference type="Pfam" id="PF02732">
    <property type="entry name" value="ERCC4"/>
    <property type="match status" value="1"/>
</dbReference>
<evidence type="ECO:0000256" key="10">
    <source>
        <dbReference type="ARBA" id="ARBA00022842"/>
    </source>
</evidence>
<evidence type="ECO:0000256" key="11">
    <source>
        <dbReference type="ARBA" id="ARBA00023172"/>
    </source>
</evidence>
<dbReference type="GO" id="GO:0072429">
    <property type="term" value="P:response to intra-S DNA damage checkpoint signaling"/>
    <property type="evidence" value="ECO:0007669"/>
    <property type="project" value="Ensembl"/>
</dbReference>
<dbReference type="GO" id="GO:0000781">
    <property type="term" value="C:chromosome, telomeric region"/>
    <property type="evidence" value="ECO:0007669"/>
    <property type="project" value="Ensembl"/>
</dbReference>
<keyword evidence="6 15" id="KW-0479">Metal-binding</keyword>
<keyword evidence="7 15" id="KW-0255">Endonuclease</keyword>
<dbReference type="InterPro" id="IPR027421">
    <property type="entry name" value="DNA_pol_lamdba_lyase_dom_sf"/>
</dbReference>
<evidence type="ECO:0000256" key="14">
    <source>
        <dbReference type="ARBA" id="ARBA00093581"/>
    </source>
</evidence>
<evidence type="ECO:0000256" key="16">
    <source>
        <dbReference type="SAM" id="MobiDB-lite"/>
    </source>
</evidence>
<dbReference type="GeneID" id="100029893"/>
<evidence type="ECO:0000313" key="18">
    <source>
        <dbReference type="Ensembl" id="ENSMODP00000032973.3"/>
    </source>
</evidence>
<dbReference type="InterPro" id="IPR047416">
    <property type="entry name" value="XPF_nuclease_Mus81"/>
</dbReference>
<dbReference type="GO" id="GO:0006308">
    <property type="term" value="P:DNA catabolic process"/>
    <property type="evidence" value="ECO:0007669"/>
    <property type="project" value="UniProtKB-UniRule"/>
</dbReference>
<dbReference type="GO" id="GO:0003677">
    <property type="term" value="F:DNA binding"/>
    <property type="evidence" value="ECO:0007669"/>
    <property type="project" value="UniProtKB-UniRule"/>
</dbReference>
<feature type="region of interest" description="Disordered" evidence="16">
    <location>
        <begin position="219"/>
        <end position="265"/>
    </location>
</feature>
<protein>
    <recommendedName>
        <fullName evidence="15">Crossover junction endonuclease MUS81</fullName>
        <ecNumber evidence="15">3.1.22.-</ecNumber>
    </recommendedName>
</protein>
<dbReference type="GO" id="GO:0048476">
    <property type="term" value="C:Holliday junction resolvase complex"/>
    <property type="evidence" value="ECO:0000318"/>
    <property type="project" value="GO_Central"/>
</dbReference>
<comment type="function">
    <text evidence="15">Interacts with EME1 to form a DNA structure-specific endonuclease with substrate preference for branched DNA structures with a 5'-end at the branch nick. Typical substrates include 3'-flap structures, D-loops, replication forks and nicked Holliday junctions. May be required in mitosis for the processing of stalled or collapsed replication fork intermediates. May be required in meiosis for the repair of meiosis-specific double strand breaks subsequent to single-end invasion (SEI).</text>
</comment>
<dbReference type="FunFam" id="1.10.10.10:FF:000371">
    <property type="entry name" value="Crossover junction endonuclease MUS81"/>
    <property type="match status" value="1"/>
</dbReference>
<reference evidence="18 19" key="1">
    <citation type="journal article" date="2007" name="Nature">
        <title>Genome of the marsupial Monodelphis domestica reveals innovation in non-coding sequences.</title>
        <authorList>
            <person name="Mikkelsen T.S."/>
            <person name="Wakefield M.J."/>
            <person name="Aken B."/>
            <person name="Amemiya C.T."/>
            <person name="Chang J.L."/>
            <person name="Duke S."/>
            <person name="Garber M."/>
            <person name="Gentles A.J."/>
            <person name="Goodstadt L."/>
            <person name="Heger A."/>
            <person name="Jurka J."/>
            <person name="Kamal M."/>
            <person name="Mauceli E."/>
            <person name="Searle S.M."/>
            <person name="Sharpe T."/>
            <person name="Baker M.L."/>
            <person name="Batzer M.A."/>
            <person name="Benos P.V."/>
            <person name="Belov K."/>
            <person name="Clamp M."/>
            <person name="Cook A."/>
            <person name="Cuff J."/>
            <person name="Das R."/>
            <person name="Davidow L."/>
            <person name="Deakin J.E."/>
            <person name="Fazzari M.J."/>
            <person name="Glass J.L."/>
            <person name="Grabherr M."/>
            <person name="Greally J.M."/>
            <person name="Gu W."/>
            <person name="Hore T.A."/>
            <person name="Huttley G.A."/>
            <person name="Kleber M."/>
            <person name="Jirtle R.L."/>
            <person name="Koina E."/>
            <person name="Lee J.T."/>
            <person name="Mahony S."/>
            <person name="Marra M.A."/>
            <person name="Miller R.D."/>
            <person name="Nicholls R.D."/>
            <person name="Oda M."/>
            <person name="Papenfuss A.T."/>
            <person name="Parra Z.E."/>
            <person name="Pollock D.D."/>
            <person name="Ray D.A."/>
            <person name="Schein J.E."/>
            <person name="Speed T.P."/>
            <person name="Thompson K."/>
            <person name="VandeBerg J.L."/>
            <person name="Wade C.M."/>
            <person name="Walker J.A."/>
            <person name="Waters P.D."/>
            <person name="Webber C."/>
            <person name="Weidman J.R."/>
            <person name="Xie X."/>
            <person name="Zody M.C."/>
            <person name="Baldwin J."/>
            <person name="Abdouelleil A."/>
            <person name="Abdulkadir J."/>
            <person name="Abebe A."/>
            <person name="Abera B."/>
            <person name="Abreu J."/>
            <person name="Acer S.C."/>
            <person name="Aftuck L."/>
            <person name="Alexander A."/>
            <person name="An P."/>
            <person name="Anderson E."/>
            <person name="Anderson S."/>
            <person name="Arachi H."/>
            <person name="Azer M."/>
            <person name="Bachantsang P."/>
            <person name="Barry A."/>
            <person name="Bayul T."/>
            <person name="Berlin A."/>
            <person name="Bessette D."/>
            <person name="Bloom T."/>
            <person name="Bloom T."/>
            <person name="Boguslavskiy L."/>
            <person name="Bonnet C."/>
            <person name="Boukhgalter B."/>
            <person name="Bourzgui I."/>
            <person name="Brown A."/>
            <person name="Cahill P."/>
            <person name="Channer S."/>
            <person name="Cheshatsang Y."/>
            <person name="Chuda L."/>
            <person name="Citroen M."/>
            <person name="Collymore A."/>
            <person name="Cooke P."/>
            <person name="Costello M."/>
            <person name="D'Aco K."/>
            <person name="Daza R."/>
            <person name="De Haan G."/>
            <person name="DeGray S."/>
            <person name="DeMaso C."/>
            <person name="Dhargay N."/>
            <person name="Dooley K."/>
            <person name="Dooley E."/>
            <person name="Doricent M."/>
            <person name="Dorje P."/>
            <person name="Dorjee K."/>
            <person name="Dupes A."/>
            <person name="Elong R."/>
            <person name="Falk J."/>
            <person name="Farina A."/>
            <person name="Faro S."/>
            <person name="Ferguson D."/>
            <person name="Fisher S."/>
            <person name="Foley C.D."/>
            <person name="Franke A."/>
            <person name="Friedrich D."/>
            <person name="Gadbois L."/>
            <person name="Gearin G."/>
            <person name="Gearin C.R."/>
            <person name="Giannoukos G."/>
            <person name="Goode T."/>
            <person name="Graham J."/>
            <person name="Grandbois E."/>
            <person name="Grewal S."/>
            <person name="Gyaltsen K."/>
            <person name="Hafez N."/>
            <person name="Hagos B."/>
            <person name="Hall J."/>
            <person name="Henson C."/>
            <person name="Hollinger A."/>
            <person name="Honan T."/>
            <person name="Huard M.D."/>
            <person name="Hughes L."/>
            <person name="Hurhula B."/>
            <person name="Husby M.E."/>
            <person name="Kamat A."/>
            <person name="Kanga B."/>
            <person name="Kashin S."/>
            <person name="Khazanovich D."/>
            <person name="Kisner P."/>
            <person name="Lance K."/>
            <person name="Lara M."/>
            <person name="Lee W."/>
            <person name="Lennon N."/>
            <person name="Letendre F."/>
            <person name="LeVine R."/>
            <person name="Lipovsky A."/>
            <person name="Liu X."/>
            <person name="Liu J."/>
            <person name="Liu S."/>
            <person name="Lokyitsang T."/>
            <person name="Lokyitsang Y."/>
            <person name="Lubonja R."/>
            <person name="Lui A."/>
            <person name="MacDonald P."/>
            <person name="Magnisalis V."/>
            <person name="Maru K."/>
            <person name="Matthews C."/>
            <person name="McCusker W."/>
            <person name="McDonough S."/>
            <person name="Mehta T."/>
            <person name="Meldrim J."/>
            <person name="Meneus L."/>
            <person name="Mihai O."/>
            <person name="Mihalev A."/>
            <person name="Mihova T."/>
            <person name="Mittelman R."/>
            <person name="Mlenga V."/>
            <person name="Montmayeur A."/>
            <person name="Mulrain L."/>
            <person name="Navidi A."/>
            <person name="Naylor J."/>
            <person name="Negash T."/>
            <person name="Nguyen T."/>
            <person name="Nguyen N."/>
            <person name="Nicol R."/>
            <person name="Norbu C."/>
            <person name="Norbu N."/>
            <person name="Novod N."/>
            <person name="O'Neill B."/>
            <person name="Osman S."/>
            <person name="Markiewicz E."/>
            <person name="Oyono O.L."/>
            <person name="Patti C."/>
            <person name="Phunkhang P."/>
            <person name="Pierre F."/>
            <person name="Priest M."/>
            <person name="Raghuraman S."/>
            <person name="Rege F."/>
            <person name="Reyes R."/>
            <person name="Rise C."/>
            <person name="Rogov P."/>
            <person name="Ross K."/>
            <person name="Ryan E."/>
            <person name="Settipalli S."/>
            <person name="Shea T."/>
            <person name="Sherpa N."/>
            <person name="Shi L."/>
            <person name="Shih D."/>
            <person name="Sparrow T."/>
            <person name="Spaulding J."/>
            <person name="Stalker J."/>
            <person name="Stange-Thomann N."/>
            <person name="Stavropoulos S."/>
            <person name="Stone C."/>
            <person name="Strader C."/>
            <person name="Tesfaye S."/>
            <person name="Thomson T."/>
            <person name="Thoulutsang Y."/>
            <person name="Thoulutsang D."/>
            <person name="Topham K."/>
            <person name="Topping I."/>
            <person name="Tsamla T."/>
            <person name="Vassiliev H."/>
            <person name="Vo A."/>
            <person name="Wangchuk T."/>
            <person name="Wangdi T."/>
            <person name="Weiand M."/>
            <person name="Wilkinson J."/>
            <person name="Wilson A."/>
            <person name="Yadav S."/>
            <person name="Young G."/>
            <person name="Yu Q."/>
            <person name="Zembek L."/>
            <person name="Zhong D."/>
            <person name="Zimmer A."/>
            <person name="Zwirko Z."/>
            <person name="Jaffe D.B."/>
            <person name="Alvarez P."/>
            <person name="Brockman W."/>
            <person name="Butler J."/>
            <person name="Chin C."/>
            <person name="Gnerre S."/>
            <person name="MacCallum I."/>
            <person name="Graves J.A."/>
            <person name="Ponting C.P."/>
            <person name="Breen M."/>
            <person name="Samollow P.B."/>
            <person name="Lander E.S."/>
            <person name="Lindblad-Toh K."/>
        </authorList>
    </citation>
    <scope>NUCLEOTIDE SEQUENCE [LARGE SCALE GENOMIC DNA]</scope>
</reference>
<dbReference type="SMART" id="SM00891">
    <property type="entry name" value="ERCC4"/>
    <property type="match status" value="1"/>
</dbReference>
<dbReference type="SUPFAM" id="SSF47802">
    <property type="entry name" value="DNA polymerase beta, N-terminal domain-like"/>
    <property type="match status" value="1"/>
</dbReference>
<dbReference type="GO" id="GO:0048257">
    <property type="term" value="F:3'-flap endonuclease activity"/>
    <property type="evidence" value="ECO:0000318"/>
    <property type="project" value="GO_Central"/>
</dbReference>
<keyword evidence="12 15" id="KW-0234">DNA repair</keyword>
<evidence type="ECO:0000259" key="17">
    <source>
        <dbReference type="SMART" id="SM00891"/>
    </source>
</evidence>
<dbReference type="Gene3D" id="1.10.150.110">
    <property type="entry name" value="DNA polymerase beta, N-terminal domain-like"/>
    <property type="match status" value="1"/>
</dbReference>
<dbReference type="HOGENOM" id="CLU_014329_3_0_1"/>
<dbReference type="Gene3D" id="3.40.50.10130">
    <property type="match status" value="1"/>
</dbReference>
<dbReference type="EC" id="3.1.22.-" evidence="15"/>
<dbReference type="InterPro" id="IPR010996">
    <property type="entry name" value="HHH_MUS81"/>
</dbReference>
<keyword evidence="5 15" id="KW-0540">Nuclease</keyword>
<dbReference type="GO" id="GO:0031297">
    <property type="term" value="P:replication fork processing"/>
    <property type="evidence" value="ECO:0007669"/>
    <property type="project" value="Ensembl"/>
</dbReference>
<dbReference type="CDD" id="cd21036">
    <property type="entry name" value="WH_MUS81"/>
    <property type="match status" value="1"/>
</dbReference>
<evidence type="ECO:0000256" key="12">
    <source>
        <dbReference type="ARBA" id="ARBA00023204"/>
    </source>
</evidence>
<dbReference type="GO" id="GO:0031573">
    <property type="term" value="P:mitotic intra-S DNA damage checkpoint signaling"/>
    <property type="evidence" value="ECO:0000318"/>
    <property type="project" value="GO_Central"/>
</dbReference>
<name>F7FIB9_MONDO</name>
<dbReference type="SUPFAM" id="SSF52980">
    <property type="entry name" value="Restriction endonuclease-like"/>
    <property type="match status" value="1"/>
</dbReference>
<dbReference type="InterPro" id="IPR042530">
    <property type="entry name" value="EME1/EME2_C"/>
</dbReference>
<keyword evidence="13 15" id="KW-0539">Nucleus</keyword>
<dbReference type="FunFam" id="1.10.150.110:FF:000001">
    <property type="entry name" value="Putative Crossover junction endonuclease MUS81"/>
    <property type="match status" value="1"/>
</dbReference>
<dbReference type="RefSeq" id="XP_001379534.2">
    <property type="nucleotide sequence ID" value="XM_001379497.4"/>
</dbReference>
<dbReference type="STRING" id="13616.ENSMODP00000032973"/>
<keyword evidence="8 15" id="KW-0227">DNA damage</keyword>
<reference evidence="18" key="2">
    <citation type="submission" date="2025-08" db="UniProtKB">
        <authorList>
            <consortium name="Ensembl"/>
        </authorList>
    </citation>
    <scope>IDENTIFICATION</scope>
</reference>
<evidence type="ECO:0000256" key="13">
    <source>
        <dbReference type="ARBA" id="ARBA00023242"/>
    </source>
</evidence>
<evidence type="ECO:0000256" key="15">
    <source>
        <dbReference type="RuleBase" id="RU369042"/>
    </source>
</evidence>
<dbReference type="GO" id="GO:0000712">
    <property type="term" value="P:resolution of meiotic recombination intermediates"/>
    <property type="evidence" value="ECO:0000318"/>
    <property type="project" value="GO_Central"/>
</dbReference>
<comment type="cofactor">
    <cofactor evidence="1 15">
        <name>Mg(2+)</name>
        <dbReference type="ChEBI" id="CHEBI:18420"/>
    </cofactor>
</comment>
<keyword evidence="19" id="KW-1185">Reference proteome</keyword>
<dbReference type="GO" id="GO:0071140">
    <property type="term" value="P:resolution of mitotic recombination intermediates"/>
    <property type="evidence" value="ECO:0007669"/>
    <property type="project" value="Ensembl"/>
</dbReference>
<evidence type="ECO:0000256" key="5">
    <source>
        <dbReference type="ARBA" id="ARBA00022722"/>
    </source>
</evidence>
<dbReference type="InterPro" id="IPR033309">
    <property type="entry name" value="Mus81"/>
</dbReference>
<dbReference type="PANTHER" id="PTHR13451">
    <property type="entry name" value="CLASS II CROSSOVER JUNCTION ENDONUCLEASE MUS81"/>
    <property type="match status" value="1"/>
</dbReference>
<dbReference type="GO" id="GO:0005730">
    <property type="term" value="C:nucleolus"/>
    <property type="evidence" value="ECO:0007669"/>
    <property type="project" value="UniProtKB-SubCell"/>
</dbReference>
<dbReference type="PANTHER" id="PTHR13451:SF0">
    <property type="entry name" value="CROSSOVER JUNCTION ENDONUCLEASE MUS81"/>
    <property type="match status" value="1"/>
</dbReference>
<comment type="similarity">
    <text evidence="3 15">Belongs to the XPF family.</text>
</comment>
<dbReference type="Pfam" id="PF14716">
    <property type="entry name" value="HHH_8"/>
    <property type="match status" value="1"/>
</dbReference>
<dbReference type="Pfam" id="PF21292">
    <property type="entry name" value="EME1-MUS81_C"/>
    <property type="match status" value="1"/>
</dbReference>
<dbReference type="GO" id="GO:0000727">
    <property type="term" value="P:double-strand break repair via break-induced replication"/>
    <property type="evidence" value="ECO:0000318"/>
    <property type="project" value="GO_Central"/>
</dbReference>
<dbReference type="InParanoid" id="F7FIB9"/>
<dbReference type="GO" id="GO:0008821">
    <property type="term" value="F:crossover junction DNA endonuclease activity"/>
    <property type="evidence" value="ECO:0007669"/>
    <property type="project" value="UniProtKB-UniRule"/>
</dbReference>
<proteinExistence type="inferred from homology"/>
<dbReference type="InterPro" id="IPR036388">
    <property type="entry name" value="WH-like_DNA-bd_sf"/>
</dbReference>
<dbReference type="Pfam" id="PF21136">
    <property type="entry name" value="WHD_MUS81"/>
    <property type="match status" value="1"/>
</dbReference>
<dbReference type="OMA" id="ELGDAMW"/>
<dbReference type="AlphaFoldDB" id="F7FIB9"/>
<evidence type="ECO:0000256" key="8">
    <source>
        <dbReference type="ARBA" id="ARBA00022763"/>
    </source>
</evidence>
<evidence type="ECO:0000256" key="9">
    <source>
        <dbReference type="ARBA" id="ARBA00022801"/>
    </source>
</evidence>
<evidence type="ECO:0000256" key="3">
    <source>
        <dbReference type="ARBA" id="ARBA00010015"/>
    </source>
</evidence>
<dbReference type="FunFam" id="1.10.150.670:FF:000001">
    <property type="entry name" value="Crossover junction endonuclease MUS81"/>
    <property type="match status" value="1"/>
</dbReference>
<comment type="subcellular location">
    <subcellularLocation>
        <location evidence="2">Nucleus</location>
        <location evidence="2">Nucleolus</location>
    </subcellularLocation>
</comment>
<feature type="domain" description="ERCC4" evidence="17">
    <location>
        <begin position="275"/>
        <end position="377"/>
    </location>
</feature>
<evidence type="ECO:0000256" key="1">
    <source>
        <dbReference type="ARBA" id="ARBA00001946"/>
    </source>
</evidence>
<dbReference type="Gene3D" id="1.10.150.670">
    <property type="entry name" value="Crossover junction endonuclease EME1, DNA-binding domain"/>
    <property type="match status" value="1"/>
</dbReference>
<dbReference type="Bgee" id="ENSMODG00000009160">
    <property type="expression patterns" value="Expressed in testis and 17 other cell types or tissues"/>
</dbReference>
<organism evidence="18 19">
    <name type="scientific">Monodelphis domestica</name>
    <name type="common">Gray short-tailed opossum</name>
    <dbReference type="NCBI Taxonomy" id="13616"/>
    <lineage>
        <taxon>Eukaryota</taxon>
        <taxon>Metazoa</taxon>
        <taxon>Chordata</taxon>
        <taxon>Craniata</taxon>
        <taxon>Vertebrata</taxon>
        <taxon>Euteleostomi</taxon>
        <taxon>Mammalia</taxon>
        <taxon>Metatheria</taxon>
        <taxon>Didelphimorphia</taxon>
        <taxon>Didelphidae</taxon>
        <taxon>Monodelphis</taxon>
    </lineage>
</organism>
<dbReference type="Ensembl" id="ENSMODT00000034552.3">
    <property type="protein sequence ID" value="ENSMODP00000032973.3"/>
    <property type="gene ID" value="ENSMODG00000009160.4"/>
</dbReference>
<comment type="subunit">
    <text evidence="15">Interacts with EME1.</text>
</comment>
<gene>
    <name evidence="18" type="primary">MUS81</name>
</gene>
<dbReference type="InterPro" id="IPR047417">
    <property type="entry name" value="WHD_MUS81"/>
</dbReference>
<dbReference type="OrthoDB" id="5963188at2759"/>
<dbReference type="Proteomes" id="UP000002280">
    <property type="component" value="Chromosome 8"/>
</dbReference>
<comment type="subunit">
    <text evidence="14">Part of the heterodimeric DNA structure-specific endonuclease complex MUS81-EME1. Part of the heterodimeric DNA structure-specific endonuclease complex MUS81-EME2. Interacts with BLM; may stimulate the endonuclease activity of MUS81. Interacts with SLX4/BTBD12; this interaction is direct and links the MUS81-EME1 complex to SLX4, which may coordinate the action of the structure-specific endonuclease during DNA repair. Interacts with DCLRE1B/Apollo. Interacts with RECQL5; this interaction stimulates mitotic DNA synthesis. Interacts with CHEK2.</text>
</comment>
<evidence type="ECO:0000313" key="19">
    <source>
        <dbReference type="Proteomes" id="UP000002280"/>
    </source>
</evidence>
<feature type="region of interest" description="Disordered" evidence="16">
    <location>
        <begin position="90"/>
        <end position="134"/>
    </location>
</feature>
<keyword evidence="4" id="KW-0597">Phosphoprotein</keyword>
<keyword evidence="11 15" id="KW-0233">DNA recombination</keyword>
<dbReference type="InterPro" id="IPR011335">
    <property type="entry name" value="Restrct_endonuc-II-like"/>
</dbReference>
<evidence type="ECO:0000256" key="4">
    <source>
        <dbReference type="ARBA" id="ARBA00022553"/>
    </source>
</evidence>
<dbReference type="GeneTree" id="ENSGT00390000005498"/>
<evidence type="ECO:0000256" key="7">
    <source>
        <dbReference type="ARBA" id="ARBA00022759"/>
    </source>
</evidence>
<dbReference type="FunCoup" id="F7FIB9">
    <property type="interactions" value="838"/>
</dbReference>
<dbReference type="GO" id="GO:0005634">
    <property type="term" value="C:nucleus"/>
    <property type="evidence" value="ECO:0000318"/>
    <property type="project" value="GO_Central"/>
</dbReference>
<sequence>MASSAPAPAPRLGRKRPLPACANPLFVRWLQEWRDEAAGQGRRARFVYQKALRSLLRYPLPLRSGKEAKILQHFGDTLCRMLDQRLEQHLASGGGKPVSELPQGELSRPPEEAVPSESMPGRPKGGGRGSYRPPRHSAARALLLILYKEQLDPRSQGSLTKDELLKRCEQEAPRVALGSSSQPWPALRSLLHRNLILKTQRPARYSLTPGGLELCRELAEAEGPTEPPARIQPRSTQSPSREAEDRPQDTVSQLGARTRTLEPPLELGPGEYRILLCVDVSETTGGSHRPEILRELKRLGVPHDVRKLHVGDFVWVAQETSPREPARPSELVLDHVVERKRLDDLCGSIIDGRFREQKFRLKRCGLSHRVYLVEDHGSAHSLSLPESTLLQAVTNTQVIDGFFVKRTADLKESAAYLALLTRALQKLYEGQTLRCRPWGAEGDPGTRPPPCTLFTFRDFNEGAMKNKAQSVREVFARQLMQVRGVSGEKAAALLGTYSTPASLLAAYDACASRQEQEKLLSSIKCGRLQRNLGPALSRTLCQLYCTAGPLP</sequence>
<dbReference type="KEGG" id="mdo:100029893"/>
<dbReference type="GO" id="GO:0000723">
    <property type="term" value="P:telomere maintenance"/>
    <property type="evidence" value="ECO:0007669"/>
    <property type="project" value="Ensembl"/>
</dbReference>
<dbReference type="CTD" id="80198"/>